<keyword evidence="4" id="KW-1185">Reference proteome</keyword>
<dbReference type="PROSITE" id="PS51257">
    <property type="entry name" value="PROKAR_LIPOPROTEIN"/>
    <property type="match status" value="1"/>
</dbReference>
<keyword evidence="2" id="KW-0732">Signal</keyword>
<accession>A0A927H119</accession>
<feature type="chain" id="PRO_5038954458" evidence="2">
    <location>
        <begin position="28"/>
        <end position="434"/>
    </location>
</feature>
<name>A0A927H119_9BACL</name>
<dbReference type="AlphaFoldDB" id="A0A927H119"/>
<dbReference type="SUPFAM" id="SSF53850">
    <property type="entry name" value="Periplasmic binding protein-like II"/>
    <property type="match status" value="1"/>
</dbReference>
<comment type="caution">
    <text evidence="3">The sequence shown here is derived from an EMBL/GenBank/DDBJ whole genome shotgun (WGS) entry which is preliminary data.</text>
</comment>
<dbReference type="RefSeq" id="WP_190930333.1">
    <property type="nucleotide sequence ID" value="NZ_JACXJA010000032.1"/>
</dbReference>
<dbReference type="InterPro" id="IPR006059">
    <property type="entry name" value="SBP"/>
</dbReference>
<evidence type="ECO:0000256" key="1">
    <source>
        <dbReference type="SAM" id="MobiDB-lite"/>
    </source>
</evidence>
<gene>
    <name evidence="3" type="ORF">IDH45_22245</name>
</gene>
<feature type="region of interest" description="Disordered" evidence="1">
    <location>
        <begin position="23"/>
        <end position="46"/>
    </location>
</feature>
<protein>
    <submittedName>
        <fullName evidence="3">Extracellular solute-binding protein</fullName>
    </submittedName>
</protein>
<evidence type="ECO:0000313" key="4">
    <source>
        <dbReference type="Proteomes" id="UP000639396"/>
    </source>
</evidence>
<sequence length="434" mass="48097">MNRKLHLAVASLSIAAMLAGCSSSNNPEPREAAKPVEPEPSGPAEINLVTPDATITAEYLEGLRKKFPNYTINHIDQSQKGKTIEDLITTGVPIDIVGRAGTGFYSDVVNMKLEVDMSPYIKEYNINLNEFEPQLIQYIRTISNGGMYGIPGGSAINHLLFYNKSIFDKFGVPYLKDGMTWTEVMEVAAKLTRTESGVNYYGFTGHLGVMTSWNQLGISLVDPKTNKPTINTDERWKSYFQTVYGNPALNEAYRRDNRAFSGSTTRLIEGKTGILLFNAGIALVTKEMQEETINWDMVSLPSFKEAPNTGSPMNSTIWGLTKQTRNKKAAMEVLSYLVSDENLLPLAKKGYLVPKITEPFIKNFASEAKPAGKNWKAVIYNKYAPFPITNKSDAAISAIHTKYIESIIKGTTDMNTALRMAEEEAQKVIDANSR</sequence>
<organism evidence="3 4">
    <name type="scientific">Paenibacillus oceani</name>
    <dbReference type="NCBI Taxonomy" id="2772510"/>
    <lineage>
        <taxon>Bacteria</taxon>
        <taxon>Bacillati</taxon>
        <taxon>Bacillota</taxon>
        <taxon>Bacilli</taxon>
        <taxon>Bacillales</taxon>
        <taxon>Paenibacillaceae</taxon>
        <taxon>Paenibacillus</taxon>
    </lineage>
</organism>
<dbReference type="PANTHER" id="PTHR43649:SF12">
    <property type="entry name" value="DIACETYLCHITOBIOSE BINDING PROTEIN DASA"/>
    <property type="match status" value="1"/>
</dbReference>
<reference evidence="3" key="1">
    <citation type="submission" date="2020-09" db="EMBL/GenBank/DDBJ databases">
        <title>A novel bacterium of genus Paenibacillus, isolated from South China Sea.</title>
        <authorList>
            <person name="Huang H."/>
            <person name="Mo K."/>
            <person name="Hu Y."/>
        </authorList>
    </citation>
    <scope>NUCLEOTIDE SEQUENCE</scope>
    <source>
        <strain evidence="3">IB182363</strain>
    </source>
</reference>
<dbReference type="Pfam" id="PF01547">
    <property type="entry name" value="SBP_bac_1"/>
    <property type="match status" value="1"/>
</dbReference>
<proteinExistence type="predicted"/>
<dbReference type="EMBL" id="JACXJA010000032">
    <property type="protein sequence ID" value="MBD2864706.1"/>
    <property type="molecule type" value="Genomic_DNA"/>
</dbReference>
<feature type="compositionally biased region" description="Basic and acidic residues" evidence="1">
    <location>
        <begin position="28"/>
        <end position="37"/>
    </location>
</feature>
<evidence type="ECO:0000313" key="3">
    <source>
        <dbReference type="EMBL" id="MBD2864706.1"/>
    </source>
</evidence>
<dbReference type="Gene3D" id="3.40.190.10">
    <property type="entry name" value="Periplasmic binding protein-like II"/>
    <property type="match status" value="1"/>
</dbReference>
<dbReference type="Proteomes" id="UP000639396">
    <property type="component" value="Unassembled WGS sequence"/>
</dbReference>
<evidence type="ECO:0000256" key="2">
    <source>
        <dbReference type="SAM" id="SignalP"/>
    </source>
</evidence>
<dbReference type="PANTHER" id="PTHR43649">
    <property type="entry name" value="ARABINOSE-BINDING PROTEIN-RELATED"/>
    <property type="match status" value="1"/>
</dbReference>
<feature type="signal peptide" evidence="2">
    <location>
        <begin position="1"/>
        <end position="27"/>
    </location>
</feature>
<dbReference type="InterPro" id="IPR050490">
    <property type="entry name" value="Bact_solute-bd_prot1"/>
</dbReference>